<dbReference type="GO" id="GO:0009734">
    <property type="term" value="P:auxin-activated signaling pathway"/>
    <property type="evidence" value="ECO:0007669"/>
    <property type="project" value="UniProtKB-KW"/>
</dbReference>
<keyword evidence="4" id="KW-0805">Transcription regulation</keyword>
<comment type="similarity">
    <text evidence="2">Belongs to the ARF family.</text>
</comment>
<dbReference type="InterPro" id="IPR053793">
    <property type="entry name" value="PB1-like"/>
</dbReference>
<dbReference type="GO" id="GO:0003677">
    <property type="term" value="F:DNA binding"/>
    <property type="evidence" value="ECO:0007669"/>
    <property type="project" value="UniProtKB-KW"/>
</dbReference>
<dbReference type="InterPro" id="IPR010525">
    <property type="entry name" value="ARF_dom"/>
</dbReference>
<evidence type="ECO:0000256" key="5">
    <source>
        <dbReference type="ARBA" id="ARBA00023125"/>
    </source>
</evidence>
<evidence type="ECO:0000259" key="12">
    <source>
        <dbReference type="PROSITE" id="PS51745"/>
    </source>
</evidence>
<comment type="subcellular location">
    <subcellularLocation>
        <location evidence="1">Nucleus</location>
    </subcellularLocation>
</comment>
<dbReference type="Gene3D" id="2.40.330.10">
    <property type="entry name" value="DNA-binding pseudobarrel domain"/>
    <property type="match status" value="1"/>
</dbReference>
<dbReference type="CDD" id="cd10017">
    <property type="entry name" value="B3_DNA"/>
    <property type="match status" value="1"/>
</dbReference>
<evidence type="ECO:0000256" key="9">
    <source>
        <dbReference type="ARBA" id="ARBA00033478"/>
    </source>
</evidence>
<dbReference type="GO" id="GO:0006355">
    <property type="term" value="P:regulation of DNA-templated transcription"/>
    <property type="evidence" value="ECO:0007669"/>
    <property type="project" value="InterPro"/>
</dbReference>
<evidence type="ECO:0000259" key="11">
    <source>
        <dbReference type="PROSITE" id="PS50863"/>
    </source>
</evidence>
<dbReference type="PANTHER" id="PTHR31384">
    <property type="entry name" value="AUXIN RESPONSE FACTOR 4-RELATED"/>
    <property type="match status" value="1"/>
</dbReference>
<dbReference type="Gene3D" id="2.30.30.1040">
    <property type="match status" value="1"/>
</dbReference>
<gene>
    <name evidence="13" type="ORF">Sradi_1481700</name>
</gene>
<evidence type="ECO:0000256" key="2">
    <source>
        <dbReference type="ARBA" id="ARBA00007853"/>
    </source>
</evidence>
<dbReference type="EMBL" id="JACGWJ010000006">
    <property type="protein sequence ID" value="KAL0412800.1"/>
    <property type="molecule type" value="Genomic_DNA"/>
</dbReference>
<accession>A0AAW2U8Z5</accession>
<dbReference type="Gene3D" id="3.10.20.90">
    <property type="entry name" value="Phosphatidylinositol 3-kinase Catalytic Subunit, Chain A, domain 1"/>
    <property type="match status" value="1"/>
</dbReference>
<dbReference type="FunFam" id="2.30.30.1040:FF:000001">
    <property type="entry name" value="Auxin response factor"/>
    <property type="match status" value="1"/>
</dbReference>
<reference evidence="13" key="2">
    <citation type="journal article" date="2024" name="Plant">
        <title>Genomic evolution and insights into agronomic trait innovations of Sesamum species.</title>
        <authorList>
            <person name="Miao H."/>
            <person name="Wang L."/>
            <person name="Qu L."/>
            <person name="Liu H."/>
            <person name="Sun Y."/>
            <person name="Le M."/>
            <person name="Wang Q."/>
            <person name="Wei S."/>
            <person name="Zheng Y."/>
            <person name="Lin W."/>
            <person name="Duan Y."/>
            <person name="Cao H."/>
            <person name="Xiong S."/>
            <person name="Wang X."/>
            <person name="Wei L."/>
            <person name="Li C."/>
            <person name="Ma Q."/>
            <person name="Ju M."/>
            <person name="Zhao R."/>
            <person name="Li G."/>
            <person name="Mu C."/>
            <person name="Tian Q."/>
            <person name="Mei H."/>
            <person name="Zhang T."/>
            <person name="Gao T."/>
            <person name="Zhang H."/>
        </authorList>
    </citation>
    <scope>NUCLEOTIDE SEQUENCE</scope>
    <source>
        <strain evidence="13">G02</strain>
    </source>
</reference>
<dbReference type="SUPFAM" id="SSF54277">
    <property type="entry name" value="CAD &amp; PB1 domains"/>
    <property type="match status" value="1"/>
</dbReference>
<dbReference type="FunFam" id="2.40.330.10:FF:000001">
    <property type="entry name" value="Auxin response factor"/>
    <property type="match status" value="1"/>
</dbReference>
<dbReference type="GO" id="GO:0009835">
    <property type="term" value="P:fruit ripening"/>
    <property type="evidence" value="ECO:0007669"/>
    <property type="project" value="UniProtKB-KW"/>
</dbReference>
<evidence type="ECO:0000256" key="7">
    <source>
        <dbReference type="ARBA" id="ARBA00023242"/>
    </source>
</evidence>
<evidence type="ECO:0000313" key="13">
    <source>
        <dbReference type="EMBL" id="KAL0412800.1"/>
    </source>
</evidence>
<evidence type="ECO:0000256" key="8">
    <source>
        <dbReference type="ARBA" id="ARBA00023294"/>
    </source>
</evidence>
<organism evidence="13">
    <name type="scientific">Sesamum radiatum</name>
    <name type="common">Black benniseed</name>
    <dbReference type="NCBI Taxonomy" id="300843"/>
    <lineage>
        <taxon>Eukaryota</taxon>
        <taxon>Viridiplantae</taxon>
        <taxon>Streptophyta</taxon>
        <taxon>Embryophyta</taxon>
        <taxon>Tracheophyta</taxon>
        <taxon>Spermatophyta</taxon>
        <taxon>Magnoliopsida</taxon>
        <taxon>eudicotyledons</taxon>
        <taxon>Gunneridae</taxon>
        <taxon>Pentapetalae</taxon>
        <taxon>asterids</taxon>
        <taxon>lamiids</taxon>
        <taxon>Lamiales</taxon>
        <taxon>Pedaliaceae</taxon>
        <taxon>Sesamum</taxon>
    </lineage>
</organism>
<dbReference type="Pfam" id="PF06507">
    <property type="entry name" value="ARF_AD"/>
    <property type="match status" value="1"/>
</dbReference>
<dbReference type="InterPro" id="IPR044835">
    <property type="entry name" value="ARF_plant"/>
</dbReference>
<keyword evidence="5" id="KW-0238">DNA-binding</keyword>
<evidence type="ECO:0000256" key="3">
    <source>
        <dbReference type="ARBA" id="ARBA00022473"/>
    </source>
</evidence>
<keyword evidence="6" id="KW-0804">Transcription</keyword>
<dbReference type="SMART" id="SM01019">
    <property type="entry name" value="B3"/>
    <property type="match status" value="1"/>
</dbReference>
<comment type="caution">
    <text evidence="13">The sequence shown here is derived from an EMBL/GenBank/DDBJ whole genome shotgun (WGS) entry which is preliminary data.</text>
</comment>
<dbReference type="PROSITE" id="PS51745">
    <property type="entry name" value="PB1"/>
    <property type="match status" value="1"/>
</dbReference>
<keyword evidence="8" id="KW-0927">Auxin signaling pathway</keyword>
<evidence type="ECO:0000256" key="4">
    <source>
        <dbReference type="ARBA" id="ARBA00023015"/>
    </source>
</evidence>
<dbReference type="InterPro" id="IPR015300">
    <property type="entry name" value="DNA-bd_pseudobarrel_sf"/>
</dbReference>
<evidence type="ECO:0000256" key="1">
    <source>
        <dbReference type="ARBA" id="ARBA00004123"/>
    </source>
</evidence>
<reference evidence="13" key="1">
    <citation type="submission" date="2020-06" db="EMBL/GenBank/DDBJ databases">
        <authorList>
            <person name="Li T."/>
            <person name="Hu X."/>
            <person name="Zhang T."/>
            <person name="Song X."/>
            <person name="Zhang H."/>
            <person name="Dai N."/>
            <person name="Sheng W."/>
            <person name="Hou X."/>
            <person name="Wei L."/>
        </authorList>
    </citation>
    <scope>NUCLEOTIDE SEQUENCE</scope>
    <source>
        <strain evidence="13">G02</strain>
        <tissue evidence="13">Leaf</tissue>
    </source>
</reference>
<dbReference type="PANTHER" id="PTHR31384:SF96">
    <property type="entry name" value="AUXIN RESPONSE FACTOR 1"/>
    <property type="match status" value="1"/>
</dbReference>
<feature type="domain" description="TF-B3" evidence="11">
    <location>
        <begin position="127"/>
        <end position="229"/>
    </location>
</feature>
<protein>
    <submittedName>
        <fullName evidence="13">Auxin response factor 1</fullName>
    </submittedName>
</protein>
<dbReference type="GO" id="GO:0005634">
    <property type="term" value="C:nucleus"/>
    <property type="evidence" value="ECO:0007669"/>
    <property type="project" value="UniProtKB-SubCell"/>
</dbReference>
<dbReference type="AlphaFoldDB" id="A0AAW2U8Z5"/>
<name>A0AAW2U8Z5_SESRA</name>
<feature type="domain" description="PB1" evidence="12">
    <location>
        <begin position="482"/>
        <end position="570"/>
    </location>
</feature>
<dbReference type="SUPFAM" id="SSF101936">
    <property type="entry name" value="DNA-binding pseudobarrel domain"/>
    <property type="match status" value="1"/>
</dbReference>
<dbReference type="Pfam" id="PF02309">
    <property type="entry name" value="AUX_IAA"/>
    <property type="match status" value="1"/>
</dbReference>
<evidence type="ECO:0000256" key="6">
    <source>
        <dbReference type="ARBA" id="ARBA00023163"/>
    </source>
</evidence>
<sequence>MAHLAAGHFAGEPSPGSSSEALYEELWSACAGPLVTVPRQGERVYYFPQGHMEQLEASTHQGLDQQLPSFNLPSKILCKVMNVRLRAETETDEVYAQITLLPEQDQSEITSPDPPLPEPPRCTVHSFCKTLTASDTSTHGGFSVLRRHADDCLPPLDMSQQPPWQELVASDLHGNQWHFRHIFRGQPRRHLLTTGWSVFVSAKKLVAGDAFIFLRTSRSEFVVSLNKYLEAKNHKLPVGMRFKMSFEGEEVPERRFSGTIVGIEDYSSSRWPSSEWRSLKVQWDEPSAILCPDRVSPWEIETLVGPPPPTLQTQHRNKRARATILPSPMQNLSSLAESPSAFRYRDSSHGRDPYQSLKLGSGSGIGTVNYNENLLPASSNAVHQSHQAEIAAESIAPVSEKRQANGCRLFGIELVDRSLVEDTSPAFLSAAVEDSQTPHLDTESERHSELPNHNPSDFPSSSCDPEKSCLQSPHKPYSRQSRSCTKVHMQGMAVGRAVDLTRLHCYEDLLNKLEQMFEIVGELSGSTKKWQVIYTDEEDDMMMVGDDPWQLSQSYCALSAFCMQLYIFVPCLGVK</sequence>
<dbReference type="PROSITE" id="PS50863">
    <property type="entry name" value="B3"/>
    <property type="match status" value="1"/>
</dbReference>
<evidence type="ECO:0000256" key="10">
    <source>
        <dbReference type="SAM" id="MobiDB-lite"/>
    </source>
</evidence>
<feature type="compositionally biased region" description="Polar residues" evidence="10">
    <location>
        <begin position="451"/>
        <end position="463"/>
    </location>
</feature>
<feature type="region of interest" description="Disordered" evidence="10">
    <location>
        <begin position="431"/>
        <end position="482"/>
    </location>
</feature>
<keyword evidence="9" id="KW-0292">Fruit ripening</keyword>
<keyword evidence="7" id="KW-0539">Nucleus</keyword>
<keyword evidence="3" id="KW-0217">Developmental protein</keyword>
<dbReference type="InterPro" id="IPR033389">
    <property type="entry name" value="AUX/IAA_dom"/>
</dbReference>
<dbReference type="InterPro" id="IPR003340">
    <property type="entry name" value="B3_DNA-bd"/>
</dbReference>
<proteinExistence type="inferred from homology"/>
<feature type="compositionally biased region" description="Basic and acidic residues" evidence="10">
    <location>
        <begin position="440"/>
        <end position="450"/>
    </location>
</feature>